<feature type="domain" description="CCHC-type" evidence="2">
    <location>
        <begin position="223"/>
        <end position="237"/>
    </location>
</feature>
<gene>
    <name evidence="3" type="ORF">Tco_1017229</name>
</gene>
<dbReference type="Pfam" id="PF14223">
    <property type="entry name" value="Retrotran_gag_2"/>
    <property type="match status" value="1"/>
</dbReference>
<keyword evidence="1" id="KW-0479">Metal-binding</keyword>
<dbReference type="Gene3D" id="4.10.60.10">
    <property type="entry name" value="Zinc finger, CCHC-type"/>
    <property type="match status" value="1"/>
</dbReference>
<protein>
    <submittedName>
        <fullName evidence="3">Retrovirus-related pol polyprotein from transposon TNT 1-94</fullName>
    </submittedName>
</protein>
<reference evidence="3" key="1">
    <citation type="journal article" date="2022" name="Int. J. Mol. Sci.">
        <title>Draft Genome of Tanacetum Coccineum: Genomic Comparison of Closely Related Tanacetum-Family Plants.</title>
        <authorList>
            <person name="Yamashiro T."/>
            <person name="Shiraishi A."/>
            <person name="Nakayama K."/>
            <person name="Satake H."/>
        </authorList>
    </citation>
    <scope>NUCLEOTIDE SEQUENCE</scope>
</reference>
<name>A0ABQ5FRY8_9ASTR</name>
<reference evidence="3" key="2">
    <citation type="submission" date="2022-01" db="EMBL/GenBank/DDBJ databases">
        <authorList>
            <person name="Yamashiro T."/>
            <person name="Shiraishi A."/>
            <person name="Satake H."/>
            <person name="Nakayama K."/>
        </authorList>
    </citation>
    <scope>NUCLEOTIDE SEQUENCE</scope>
</reference>
<accession>A0ABQ5FRY8</accession>
<dbReference type="EMBL" id="BQNB010017656">
    <property type="protein sequence ID" value="GJT65749.1"/>
    <property type="molecule type" value="Genomic_DNA"/>
</dbReference>
<dbReference type="Pfam" id="PF00098">
    <property type="entry name" value="zf-CCHC"/>
    <property type="match status" value="1"/>
</dbReference>
<comment type="caution">
    <text evidence="3">The sequence shown here is derived from an EMBL/GenBank/DDBJ whole genome shotgun (WGS) entry which is preliminary data.</text>
</comment>
<evidence type="ECO:0000313" key="4">
    <source>
        <dbReference type="Proteomes" id="UP001151760"/>
    </source>
</evidence>
<organism evidence="3 4">
    <name type="scientific">Tanacetum coccineum</name>
    <dbReference type="NCBI Taxonomy" id="301880"/>
    <lineage>
        <taxon>Eukaryota</taxon>
        <taxon>Viridiplantae</taxon>
        <taxon>Streptophyta</taxon>
        <taxon>Embryophyta</taxon>
        <taxon>Tracheophyta</taxon>
        <taxon>Spermatophyta</taxon>
        <taxon>Magnoliopsida</taxon>
        <taxon>eudicotyledons</taxon>
        <taxon>Gunneridae</taxon>
        <taxon>Pentapetalae</taxon>
        <taxon>asterids</taxon>
        <taxon>campanulids</taxon>
        <taxon>Asterales</taxon>
        <taxon>Asteraceae</taxon>
        <taxon>Asteroideae</taxon>
        <taxon>Anthemideae</taxon>
        <taxon>Anthemidinae</taxon>
        <taxon>Tanacetum</taxon>
    </lineage>
</organism>
<dbReference type="InterPro" id="IPR036875">
    <property type="entry name" value="Znf_CCHC_sf"/>
</dbReference>
<dbReference type="SUPFAM" id="SSF57756">
    <property type="entry name" value="Retrovirus zinc finger-like domains"/>
    <property type="match status" value="1"/>
</dbReference>
<evidence type="ECO:0000313" key="3">
    <source>
        <dbReference type="EMBL" id="GJT65749.1"/>
    </source>
</evidence>
<keyword evidence="1" id="KW-0862">Zinc</keyword>
<keyword evidence="4" id="KW-1185">Reference proteome</keyword>
<evidence type="ECO:0000259" key="2">
    <source>
        <dbReference type="PROSITE" id="PS50158"/>
    </source>
</evidence>
<keyword evidence="1" id="KW-0863">Zinc-finger</keyword>
<dbReference type="SMART" id="SM00343">
    <property type="entry name" value="ZnF_C2HC"/>
    <property type="match status" value="1"/>
</dbReference>
<sequence length="286" mass="33026">MATMAEDVIVARKENGEMLKVSIDNGPYQFKPKITVKDTYGITDIRRPQKIEDLAGQDKLHYDSDIKDVNILLLGLLVDIYTLINHYQTGKEIWDRIKELMEGTYMTKQERESMLYDEFDKFTYEHGESIYLYYLRYVKLINDMKMIPMSMSNMQINTKFVNHLQLEWSRTQAIIQNGQVTIQNVQGRQSQGYTGNAQKNQASGARVVNTVRNAGANQPRVIKCYNCNGEGHIAKQCTAKKRVKDSEWFKDKMLLAQAQEVGVVLNEEQQDILADSLEEIDDYEDL</sequence>
<evidence type="ECO:0000256" key="1">
    <source>
        <dbReference type="PROSITE-ProRule" id="PRU00047"/>
    </source>
</evidence>
<dbReference type="PROSITE" id="PS50158">
    <property type="entry name" value="ZF_CCHC"/>
    <property type="match status" value="1"/>
</dbReference>
<dbReference type="Proteomes" id="UP001151760">
    <property type="component" value="Unassembled WGS sequence"/>
</dbReference>
<proteinExistence type="predicted"/>
<dbReference type="InterPro" id="IPR001878">
    <property type="entry name" value="Znf_CCHC"/>
</dbReference>